<reference evidence="2 3" key="1">
    <citation type="journal article" date="2024" name="G3 (Bethesda)">
        <title>Genome assembly of Hibiscus sabdariffa L. provides insights into metabolisms of medicinal natural products.</title>
        <authorList>
            <person name="Kim T."/>
        </authorList>
    </citation>
    <scope>NUCLEOTIDE SEQUENCE [LARGE SCALE GENOMIC DNA]</scope>
    <source>
        <strain evidence="2">TK-2024</strain>
        <tissue evidence="2">Old leaves</tissue>
    </source>
</reference>
<feature type="compositionally biased region" description="Basic and acidic residues" evidence="1">
    <location>
        <begin position="101"/>
        <end position="115"/>
    </location>
</feature>
<evidence type="ECO:0000313" key="2">
    <source>
        <dbReference type="EMBL" id="KAK8534687.1"/>
    </source>
</evidence>
<feature type="region of interest" description="Disordered" evidence="1">
    <location>
        <begin position="101"/>
        <end position="120"/>
    </location>
</feature>
<proteinExistence type="predicted"/>
<keyword evidence="3" id="KW-1185">Reference proteome</keyword>
<accession>A0ABR2DBJ0</accession>
<dbReference type="Proteomes" id="UP001472677">
    <property type="component" value="Unassembled WGS sequence"/>
</dbReference>
<dbReference type="EMBL" id="JBBPBM010000031">
    <property type="protein sequence ID" value="KAK8534687.1"/>
    <property type="molecule type" value="Genomic_DNA"/>
</dbReference>
<organism evidence="2 3">
    <name type="scientific">Hibiscus sabdariffa</name>
    <name type="common">roselle</name>
    <dbReference type="NCBI Taxonomy" id="183260"/>
    <lineage>
        <taxon>Eukaryota</taxon>
        <taxon>Viridiplantae</taxon>
        <taxon>Streptophyta</taxon>
        <taxon>Embryophyta</taxon>
        <taxon>Tracheophyta</taxon>
        <taxon>Spermatophyta</taxon>
        <taxon>Magnoliopsida</taxon>
        <taxon>eudicotyledons</taxon>
        <taxon>Gunneridae</taxon>
        <taxon>Pentapetalae</taxon>
        <taxon>rosids</taxon>
        <taxon>malvids</taxon>
        <taxon>Malvales</taxon>
        <taxon>Malvaceae</taxon>
        <taxon>Malvoideae</taxon>
        <taxon>Hibiscus</taxon>
    </lineage>
</organism>
<evidence type="ECO:0000256" key="1">
    <source>
        <dbReference type="SAM" id="MobiDB-lite"/>
    </source>
</evidence>
<sequence>MISKLFQTPLNQECVKPSPKISAEPILSPSTQSLLGVQVSAERSPTLLGLLYFMTSRIISFILDSQYFLHSSSGEKFVERKIYLFDIGRVKLKERKNAVHVRDQKHELSPPRNRGDSFSAEGYRVQARQAVIGLRDKPITQQDALPKSEYQPRYPPGQDPLSLFETFPLSSCLSSLSKHLCRRR</sequence>
<protein>
    <submittedName>
        <fullName evidence="2">Uncharacterized protein</fullName>
    </submittedName>
</protein>
<name>A0ABR2DBJ0_9ROSI</name>
<evidence type="ECO:0000313" key="3">
    <source>
        <dbReference type="Proteomes" id="UP001472677"/>
    </source>
</evidence>
<comment type="caution">
    <text evidence="2">The sequence shown here is derived from an EMBL/GenBank/DDBJ whole genome shotgun (WGS) entry which is preliminary data.</text>
</comment>
<gene>
    <name evidence="2" type="ORF">V6N12_057331</name>
</gene>